<feature type="transmembrane region" description="Helical" evidence="6">
    <location>
        <begin position="370"/>
        <end position="392"/>
    </location>
</feature>
<feature type="transmembrane region" description="Helical" evidence="6">
    <location>
        <begin position="335"/>
        <end position="358"/>
    </location>
</feature>
<feature type="transmembrane region" description="Helical" evidence="6">
    <location>
        <begin position="310"/>
        <end position="329"/>
    </location>
</feature>
<feature type="transmembrane region" description="Helical" evidence="6">
    <location>
        <begin position="236"/>
        <end position="257"/>
    </location>
</feature>
<dbReference type="InterPro" id="IPR036259">
    <property type="entry name" value="MFS_trans_sf"/>
</dbReference>
<dbReference type="Proteomes" id="UP001499987">
    <property type="component" value="Unassembled WGS sequence"/>
</dbReference>
<evidence type="ECO:0000256" key="6">
    <source>
        <dbReference type="SAM" id="Phobius"/>
    </source>
</evidence>
<feature type="transmembrane region" description="Helical" evidence="6">
    <location>
        <begin position="20"/>
        <end position="40"/>
    </location>
</feature>
<name>A0ABN1TFI3_9ACTN</name>
<evidence type="ECO:0000256" key="4">
    <source>
        <dbReference type="ARBA" id="ARBA00023136"/>
    </source>
</evidence>
<dbReference type="InterPro" id="IPR011701">
    <property type="entry name" value="MFS"/>
</dbReference>
<organism evidence="8 9">
    <name type="scientific">Kitasatospora arboriphila</name>
    <dbReference type="NCBI Taxonomy" id="258052"/>
    <lineage>
        <taxon>Bacteria</taxon>
        <taxon>Bacillati</taxon>
        <taxon>Actinomycetota</taxon>
        <taxon>Actinomycetes</taxon>
        <taxon>Kitasatosporales</taxon>
        <taxon>Streptomycetaceae</taxon>
        <taxon>Kitasatospora</taxon>
    </lineage>
</organism>
<dbReference type="EMBL" id="BAAALD010000013">
    <property type="protein sequence ID" value="GAA1078044.1"/>
    <property type="molecule type" value="Genomic_DNA"/>
</dbReference>
<evidence type="ECO:0000313" key="8">
    <source>
        <dbReference type="EMBL" id="GAA1078044.1"/>
    </source>
</evidence>
<keyword evidence="2 6" id="KW-0812">Transmembrane</keyword>
<accession>A0ABN1TFI3</accession>
<feature type="transmembrane region" description="Helical" evidence="6">
    <location>
        <begin position="398"/>
        <end position="421"/>
    </location>
</feature>
<feature type="transmembrane region" description="Helical" evidence="6">
    <location>
        <begin position="52"/>
        <end position="77"/>
    </location>
</feature>
<feature type="domain" description="Major facilitator superfamily (MFS) profile" evidence="7">
    <location>
        <begin position="23"/>
        <end position="426"/>
    </location>
</feature>
<dbReference type="PANTHER" id="PTHR11662">
    <property type="entry name" value="SOLUTE CARRIER FAMILY 17"/>
    <property type="match status" value="1"/>
</dbReference>
<comment type="subcellular location">
    <subcellularLocation>
        <location evidence="1">Cell membrane</location>
        <topology evidence="1">Multi-pass membrane protein</topology>
    </subcellularLocation>
</comment>
<comment type="caution">
    <text evidence="8">The sequence shown here is derived from an EMBL/GenBank/DDBJ whole genome shotgun (WGS) entry which is preliminary data.</text>
</comment>
<feature type="transmembrane region" description="Helical" evidence="6">
    <location>
        <begin position="277"/>
        <end position="298"/>
    </location>
</feature>
<dbReference type="PROSITE" id="PS50850">
    <property type="entry name" value="MFS"/>
    <property type="match status" value="1"/>
</dbReference>
<proteinExistence type="predicted"/>
<sequence>MTDTDVRTTALPATDPGRRAWTVTGLLAVFMMINFADKSVLGLAADPIRRELGLSATAFGLANSAFFLLFSISGAAVGLLSDRVRPRRLLLAMVLLWSLAQAPMALGGGAALLVASRILLGAAEGPAFPVAQHTALSWFPDRRRNLPGALVMAGTTLGVVVAAPGLTWVVHHLGWRSAFGAVAVAGMLWAVVWTLAGRENGLTADTDRPHRDPAPDTIGAPPAGPSYRRILATRTWIGSTAAYFGTYWMTALLLVWVPSYLHDGLGYSDTATANLVAALWAVNTLALLGQAWLTGRLLRRGVASRWARARVGGAVLLVSALACLALPAVPHSAATVPLLIAAFGLGGTMVTVAVTTVAEVAPEHRRGGALGLMNAVVTTAGLAAPVLTGHLVDLHGGAGYGLAVRIAGLLLLLGAAATLLVDPARDITRLRSA</sequence>
<dbReference type="SUPFAM" id="SSF103473">
    <property type="entry name" value="MFS general substrate transporter"/>
    <property type="match status" value="1"/>
</dbReference>
<dbReference type="PANTHER" id="PTHR11662:SF450">
    <property type="entry name" value="BLR1003 PROTEIN"/>
    <property type="match status" value="1"/>
</dbReference>
<dbReference type="Pfam" id="PF07690">
    <property type="entry name" value="MFS_1"/>
    <property type="match status" value="1"/>
</dbReference>
<keyword evidence="4 6" id="KW-0472">Membrane</keyword>
<feature type="transmembrane region" description="Helical" evidence="6">
    <location>
        <begin position="177"/>
        <end position="196"/>
    </location>
</feature>
<feature type="compositionally biased region" description="Basic and acidic residues" evidence="5">
    <location>
        <begin position="205"/>
        <end position="214"/>
    </location>
</feature>
<dbReference type="InterPro" id="IPR050382">
    <property type="entry name" value="MFS_Na/Anion_cotransporter"/>
</dbReference>
<dbReference type="RefSeq" id="WP_344623143.1">
    <property type="nucleotide sequence ID" value="NZ_BAAALD010000013.1"/>
</dbReference>
<evidence type="ECO:0000313" key="9">
    <source>
        <dbReference type="Proteomes" id="UP001499987"/>
    </source>
</evidence>
<keyword evidence="9" id="KW-1185">Reference proteome</keyword>
<feature type="region of interest" description="Disordered" evidence="5">
    <location>
        <begin position="203"/>
        <end position="222"/>
    </location>
</feature>
<evidence type="ECO:0000256" key="5">
    <source>
        <dbReference type="SAM" id="MobiDB-lite"/>
    </source>
</evidence>
<feature type="transmembrane region" description="Helical" evidence="6">
    <location>
        <begin position="149"/>
        <end position="171"/>
    </location>
</feature>
<dbReference type="Gene3D" id="1.20.1250.20">
    <property type="entry name" value="MFS general substrate transporter like domains"/>
    <property type="match status" value="1"/>
</dbReference>
<reference evidence="8 9" key="1">
    <citation type="journal article" date="2019" name="Int. J. Syst. Evol. Microbiol.">
        <title>The Global Catalogue of Microorganisms (GCM) 10K type strain sequencing project: providing services to taxonomists for standard genome sequencing and annotation.</title>
        <authorList>
            <consortium name="The Broad Institute Genomics Platform"/>
            <consortium name="The Broad Institute Genome Sequencing Center for Infectious Disease"/>
            <person name="Wu L."/>
            <person name="Ma J."/>
        </authorList>
    </citation>
    <scope>NUCLEOTIDE SEQUENCE [LARGE SCALE GENOMIC DNA]</scope>
    <source>
        <strain evidence="8 9">JCM 13002</strain>
    </source>
</reference>
<gene>
    <name evidence="8" type="ORF">GCM10009663_19920</name>
</gene>
<dbReference type="InterPro" id="IPR020846">
    <property type="entry name" value="MFS_dom"/>
</dbReference>
<keyword evidence="3 6" id="KW-1133">Transmembrane helix</keyword>
<evidence type="ECO:0000256" key="3">
    <source>
        <dbReference type="ARBA" id="ARBA00022989"/>
    </source>
</evidence>
<evidence type="ECO:0000256" key="2">
    <source>
        <dbReference type="ARBA" id="ARBA00022692"/>
    </source>
</evidence>
<evidence type="ECO:0000256" key="1">
    <source>
        <dbReference type="ARBA" id="ARBA00004651"/>
    </source>
</evidence>
<evidence type="ECO:0000259" key="7">
    <source>
        <dbReference type="PROSITE" id="PS50850"/>
    </source>
</evidence>
<protein>
    <submittedName>
        <fullName evidence="8">MFS transporter</fullName>
    </submittedName>
</protein>